<sequence length="152" mass="17753">MTVVLSRIGYLRNRTVLEVRFLRQSTNNNIFDDLRGLHGTVSPEKATNVKRMREFVANHTLVAFIDSPGRPKINQDSKIEPDISFFSRREHQLTAKFASLMEDERFYSPLESASEYNIHFDEEVVRIIAYIFIKFDESGIQQYVDNHRKAVI</sequence>
<proteinExistence type="predicted"/>
<dbReference type="AlphaFoldDB" id="A0A5J4WZE8"/>
<dbReference type="Proteomes" id="UP000324800">
    <property type="component" value="Unassembled WGS sequence"/>
</dbReference>
<evidence type="ECO:0000313" key="1">
    <source>
        <dbReference type="EMBL" id="KAA6400498.1"/>
    </source>
</evidence>
<name>A0A5J4WZE8_9EUKA</name>
<evidence type="ECO:0000313" key="2">
    <source>
        <dbReference type="Proteomes" id="UP000324800"/>
    </source>
</evidence>
<reference evidence="1 2" key="1">
    <citation type="submission" date="2019-03" db="EMBL/GenBank/DDBJ databases">
        <title>Single cell metagenomics reveals metabolic interactions within the superorganism composed of flagellate Streblomastix strix and complex community of Bacteroidetes bacteria on its surface.</title>
        <authorList>
            <person name="Treitli S.C."/>
            <person name="Kolisko M."/>
            <person name="Husnik F."/>
            <person name="Keeling P."/>
            <person name="Hampl V."/>
        </authorList>
    </citation>
    <scope>NUCLEOTIDE SEQUENCE [LARGE SCALE GENOMIC DNA]</scope>
    <source>
        <strain evidence="1">ST1C</strain>
    </source>
</reference>
<accession>A0A5J4WZE8</accession>
<protein>
    <submittedName>
        <fullName evidence="1">Uncharacterized protein</fullName>
    </submittedName>
</protein>
<comment type="caution">
    <text evidence="1">The sequence shown here is derived from an EMBL/GenBank/DDBJ whole genome shotgun (WGS) entry which is preliminary data.</text>
</comment>
<dbReference type="EMBL" id="SNRW01000551">
    <property type="protein sequence ID" value="KAA6400498.1"/>
    <property type="molecule type" value="Genomic_DNA"/>
</dbReference>
<gene>
    <name evidence="1" type="ORF">EZS28_003969</name>
</gene>
<organism evidence="1 2">
    <name type="scientific">Streblomastix strix</name>
    <dbReference type="NCBI Taxonomy" id="222440"/>
    <lineage>
        <taxon>Eukaryota</taxon>
        <taxon>Metamonada</taxon>
        <taxon>Preaxostyla</taxon>
        <taxon>Oxymonadida</taxon>
        <taxon>Streblomastigidae</taxon>
        <taxon>Streblomastix</taxon>
    </lineage>
</organism>